<dbReference type="PANTHER" id="PTHR15840:SF10">
    <property type="entry name" value="EKC_KEOPS COMPLEX SUBUNIT TPRKB"/>
    <property type="match status" value="1"/>
</dbReference>
<dbReference type="SUPFAM" id="SSF143870">
    <property type="entry name" value="PF0523-like"/>
    <property type="match status" value="1"/>
</dbReference>
<evidence type="ECO:0000256" key="3">
    <source>
        <dbReference type="ARBA" id="ARBA00015316"/>
    </source>
</evidence>
<gene>
    <name evidence="10" type="ORF">EJ06DRAFT_470133</name>
</gene>
<dbReference type="PANTHER" id="PTHR15840">
    <property type="entry name" value="CGI-121 FAMILY MEMBER"/>
    <property type="match status" value="1"/>
</dbReference>
<accession>A0A6G1I7X0</accession>
<keyword evidence="6 8" id="KW-0539">Nucleus</keyword>
<comment type="similarity">
    <text evidence="2 8">Belongs to the CGI121/TPRKB family.</text>
</comment>
<feature type="region of interest" description="Disordered" evidence="9">
    <location>
        <begin position="163"/>
        <end position="182"/>
    </location>
</feature>
<evidence type="ECO:0000256" key="7">
    <source>
        <dbReference type="ARBA" id="ARBA00025043"/>
    </source>
</evidence>
<name>A0A6G1I7X0_9PEZI</name>
<sequence>MADGTTLQLPHLASHPVHISLFADVANAPFLRQQLLEGNSAFEYAFLDASTIISVNHVLAAVFRAVNDLLHGRLKSRNVHSEIVFSLSPNNNIAESFRRFGISDTTRTLLAIKVLNSPATDPIPDPSSHLATHVQGQRVPFNDATLALTAEIPRVRKIYKLDSGGDAGGRKGKGGKGQPNGAMAANSTIKEMEAVILGIMAVKGS</sequence>
<dbReference type="InterPro" id="IPR013926">
    <property type="entry name" value="CGI121/TPRKB"/>
</dbReference>
<evidence type="ECO:0000313" key="10">
    <source>
        <dbReference type="EMBL" id="KAF2404362.1"/>
    </source>
</evidence>
<evidence type="ECO:0000256" key="2">
    <source>
        <dbReference type="ARBA" id="ARBA00005546"/>
    </source>
</evidence>
<dbReference type="GO" id="GO:0005829">
    <property type="term" value="C:cytosol"/>
    <property type="evidence" value="ECO:0007669"/>
    <property type="project" value="TreeGrafter"/>
</dbReference>
<keyword evidence="5" id="KW-0819">tRNA processing</keyword>
<keyword evidence="11" id="KW-1185">Reference proteome</keyword>
<dbReference type="AlphaFoldDB" id="A0A6G1I7X0"/>
<evidence type="ECO:0000256" key="9">
    <source>
        <dbReference type="SAM" id="MobiDB-lite"/>
    </source>
</evidence>
<evidence type="ECO:0000256" key="1">
    <source>
        <dbReference type="ARBA" id="ARBA00004123"/>
    </source>
</evidence>
<dbReference type="InterPro" id="IPR036504">
    <property type="entry name" value="CGI121/TPRKB_sf"/>
</dbReference>
<dbReference type="Gene3D" id="3.30.2380.10">
    <property type="entry name" value="CGI121/TPRKB"/>
    <property type="match status" value="1"/>
</dbReference>
<dbReference type="Pfam" id="PF08617">
    <property type="entry name" value="CGI-121"/>
    <property type="match status" value="1"/>
</dbReference>
<organism evidence="10 11">
    <name type="scientific">Trichodelitschia bisporula</name>
    <dbReference type="NCBI Taxonomy" id="703511"/>
    <lineage>
        <taxon>Eukaryota</taxon>
        <taxon>Fungi</taxon>
        <taxon>Dikarya</taxon>
        <taxon>Ascomycota</taxon>
        <taxon>Pezizomycotina</taxon>
        <taxon>Dothideomycetes</taxon>
        <taxon>Dothideomycetes incertae sedis</taxon>
        <taxon>Phaeotrichales</taxon>
        <taxon>Phaeotrichaceae</taxon>
        <taxon>Trichodelitschia</taxon>
    </lineage>
</organism>
<dbReference type="Proteomes" id="UP000799640">
    <property type="component" value="Unassembled WGS sequence"/>
</dbReference>
<dbReference type="OrthoDB" id="329139at2759"/>
<comment type="subcellular location">
    <subcellularLocation>
        <location evidence="1">Nucleus</location>
    </subcellularLocation>
</comment>
<evidence type="ECO:0000256" key="4">
    <source>
        <dbReference type="ARBA" id="ARBA00016009"/>
    </source>
</evidence>
<evidence type="ECO:0000256" key="5">
    <source>
        <dbReference type="ARBA" id="ARBA00022694"/>
    </source>
</evidence>
<dbReference type="GO" id="GO:0002949">
    <property type="term" value="P:tRNA threonylcarbamoyladenosine modification"/>
    <property type="evidence" value="ECO:0007669"/>
    <property type="project" value="TreeGrafter"/>
</dbReference>
<reference evidence="10" key="1">
    <citation type="journal article" date="2020" name="Stud. Mycol.">
        <title>101 Dothideomycetes genomes: a test case for predicting lifestyles and emergence of pathogens.</title>
        <authorList>
            <person name="Haridas S."/>
            <person name="Albert R."/>
            <person name="Binder M."/>
            <person name="Bloem J."/>
            <person name="Labutti K."/>
            <person name="Salamov A."/>
            <person name="Andreopoulos B."/>
            <person name="Baker S."/>
            <person name="Barry K."/>
            <person name="Bills G."/>
            <person name="Bluhm B."/>
            <person name="Cannon C."/>
            <person name="Castanera R."/>
            <person name="Culley D."/>
            <person name="Daum C."/>
            <person name="Ezra D."/>
            <person name="Gonzalez J."/>
            <person name="Henrissat B."/>
            <person name="Kuo A."/>
            <person name="Liang C."/>
            <person name="Lipzen A."/>
            <person name="Lutzoni F."/>
            <person name="Magnuson J."/>
            <person name="Mondo S."/>
            <person name="Nolan M."/>
            <person name="Ohm R."/>
            <person name="Pangilinan J."/>
            <person name="Park H.-J."/>
            <person name="Ramirez L."/>
            <person name="Alfaro M."/>
            <person name="Sun H."/>
            <person name="Tritt A."/>
            <person name="Yoshinaga Y."/>
            <person name="Zwiers L.-H."/>
            <person name="Turgeon B."/>
            <person name="Goodwin S."/>
            <person name="Spatafora J."/>
            <person name="Crous P."/>
            <person name="Grigoriev I."/>
        </authorList>
    </citation>
    <scope>NUCLEOTIDE SEQUENCE</scope>
    <source>
        <strain evidence="10">CBS 262.69</strain>
    </source>
</reference>
<evidence type="ECO:0000256" key="8">
    <source>
        <dbReference type="RuleBase" id="RU004398"/>
    </source>
</evidence>
<dbReference type="GO" id="GO:0000408">
    <property type="term" value="C:EKC/KEOPS complex"/>
    <property type="evidence" value="ECO:0007669"/>
    <property type="project" value="TreeGrafter"/>
</dbReference>
<dbReference type="GO" id="GO:0005634">
    <property type="term" value="C:nucleus"/>
    <property type="evidence" value="ECO:0007669"/>
    <property type="project" value="UniProtKB-SubCell"/>
</dbReference>
<evidence type="ECO:0000313" key="11">
    <source>
        <dbReference type="Proteomes" id="UP000799640"/>
    </source>
</evidence>
<evidence type="ECO:0000256" key="6">
    <source>
        <dbReference type="ARBA" id="ARBA00023242"/>
    </source>
</evidence>
<comment type="function">
    <text evidence="7">Component of the EKC/KEOPS complex that is required for the formation of a threonylcarbamoyl group on adenosine at position 37 (t(6)A37) in tRNAs that read codons beginning with adenine. The complex is probably involved in the transfer of the threonylcarbamoyl moiety of threonylcarbamoyl-AMP (TC-AMP) to the N6 group of A37. CGI121 acts as an allosteric effector that regulates the t(6)A activity of the complex. The EKC/KEOPS complex also promotes both telomere uncapping and telomere elongation. The complex is required for efficient recruitment of transcriptional coactivators. CGI121 is not required for tRNA modification.</text>
</comment>
<protein>
    <recommendedName>
        <fullName evidence="4">EKC/KEOPS complex subunit CGI121</fullName>
    </recommendedName>
    <alternativeName>
        <fullName evidence="3">EKC/KEOPS complex subunit cgi121</fullName>
    </alternativeName>
</protein>
<proteinExistence type="inferred from homology"/>
<dbReference type="EMBL" id="ML996688">
    <property type="protein sequence ID" value="KAF2404362.1"/>
    <property type="molecule type" value="Genomic_DNA"/>
</dbReference>